<evidence type="ECO:0000256" key="3">
    <source>
        <dbReference type="ARBA" id="ARBA00022692"/>
    </source>
</evidence>
<feature type="transmembrane region" description="Helical" evidence="6">
    <location>
        <begin position="163"/>
        <end position="182"/>
    </location>
</feature>
<evidence type="ECO:0000256" key="1">
    <source>
        <dbReference type="ARBA" id="ARBA00004141"/>
    </source>
</evidence>
<dbReference type="EMBL" id="JALGBI010000003">
    <property type="protein sequence ID" value="MCJ0765875.1"/>
    <property type="molecule type" value="Genomic_DNA"/>
</dbReference>
<name>A0A9X2AQD2_9BURK</name>
<organism evidence="8 9">
    <name type="scientific">Variovorax terrae</name>
    <dbReference type="NCBI Taxonomy" id="2923278"/>
    <lineage>
        <taxon>Bacteria</taxon>
        <taxon>Pseudomonadati</taxon>
        <taxon>Pseudomonadota</taxon>
        <taxon>Betaproteobacteria</taxon>
        <taxon>Burkholderiales</taxon>
        <taxon>Comamonadaceae</taxon>
        <taxon>Variovorax</taxon>
    </lineage>
</organism>
<feature type="domain" description="EamA" evidence="7">
    <location>
        <begin position="8"/>
        <end position="148"/>
    </location>
</feature>
<keyword evidence="3 6" id="KW-0812">Transmembrane</keyword>
<dbReference type="PANTHER" id="PTHR32322">
    <property type="entry name" value="INNER MEMBRANE TRANSPORTER"/>
    <property type="match status" value="1"/>
</dbReference>
<keyword evidence="4 6" id="KW-1133">Transmembrane helix</keyword>
<keyword evidence="5 6" id="KW-0472">Membrane</keyword>
<proteinExistence type="inferred from homology"/>
<protein>
    <submittedName>
        <fullName evidence="8">DMT family transporter</fullName>
    </submittedName>
</protein>
<dbReference type="InterPro" id="IPR037185">
    <property type="entry name" value="EmrE-like"/>
</dbReference>
<gene>
    <name evidence="8" type="ORF">MMF98_21885</name>
</gene>
<evidence type="ECO:0000256" key="5">
    <source>
        <dbReference type="ARBA" id="ARBA00023136"/>
    </source>
</evidence>
<feature type="transmembrane region" description="Helical" evidence="6">
    <location>
        <begin position="230"/>
        <end position="250"/>
    </location>
</feature>
<dbReference type="AlphaFoldDB" id="A0A9X2AQD2"/>
<dbReference type="PANTHER" id="PTHR32322:SF2">
    <property type="entry name" value="EAMA DOMAIN-CONTAINING PROTEIN"/>
    <property type="match status" value="1"/>
</dbReference>
<dbReference type="InterPro" id="IPR050638">
    <property type="entry name" value="AA-Vitamin_Transporters"/>
</dbReference>
<dbReference type="InterPro" id="IPR000620">
    <property type="entry name" value="EamA_dom"/>
</dbReference>
<keyword evidence="9" id="KW-1185">Reference proteome</keyword>
<comment type="caution">
    <text evidence="8">The sequence shown here is derived from an EMBL/GenBank/DDBJ whole genome shotgun (WGS) entry which is preliminary data.</text>
</comment>
<dbReference type="Pfam" id="PF00892">
    <property type="entry name" value="EamA"/>
    <property type="match status" value="2"/>
</dbReference>
<feature type="transmembrane region" description="Helical" evidence="6">
    <location>
        <begin position="286"/>
        <end position="307"/>
    </location>
</feature>
<feature type="transmembrane region" description="Helical" evidence="6">
    <location>
        <begin position="7"/>
        <end position="29"/>
    </location>
</feature>
<evidence type="ECO:0000313" key="8">
    <source>
        <dbReference type="EMBL" id="MCJ0765875.1"/>
    </source>
</evidence>
<dbReference type="SUPFAM" id="SSF103481">
    <property type="entry name" value="Multidrug resistance efflux transporter EmrE"/>
    <property type="match status" value="2"/>
</dbReference>
<sequence length="328" mass="34367">MRLSPRATGIAAAVVTVIIWTSFIVIARASAQRTLGPFDIAFLRILGASCVLLPWGAWLVRRHGLPGWLGLSPLSFRLTALTGLFGGLLYAMLAYSGFFYAPAVHASVLMPGSLPLWTTLLAALILRDRITPARALGLACIVAGDLLVGGSSLLGAFSGGQVWKGDLLFMSAAFCWAVYSVLARRHGLDAVRATIAVTVFAFIAYVPAYTLLTAWGAMPSRLGAAPAGEVLFQLLFQGGGSVVISGITFTKMVQHFGPVRSTMLTALVPGLSALGAVLFLGEPLYWNLLAGLALVTAGIVFGVRGTLAPTGAAMKKVAAEDRCMRTSG</sequence>
<dbReference type="RefSeq" id="WP_243309464.1">
    <property type="nucleotide sequence ID" value="NZ_JALGBI010000003.1"/>
</dbReference>
<comment type="similarity">
    <text evidence="2">Belongs to the EamA transporter family.</text>
</comment>
<evidence type="ECO:0000313" key="9">
    <source>
        <dbReference type="Proteomes" id="UP001139447"/>
    </source>
</evidence>
<feature type="transmembrane region" description="Helical" evidence="6">
    <location>
        <begin position="107"/>
        <end position="126"/>
    </location>
</feature>
<feature type="transmembrane region" description="Helical" evidence="6">
    <location>
        <begin position="135"/>
        <end position="157"/>
    </location>
</feature>
<evidence type="ECO:0000256" key="4">
    <source>
        <dbReference type="ARBA" id="ARBA00022989"/>
    </source>
</evidence>
<evidence type="ECO:0000256" key="6">
    <source>
        <dbReference type="SAM" id="Phobius"/>
    </source>
</evidence>
<evidence type="ECO:0000259" key="7">
    <source>
        <dbReference type="Pfam" id="PF00892"/>
    </source>
</evidence>
<feature type="domain" description="EamA" evidence="7">
    <location>
        <begin position="164"/>
        <end position="301"/>
    </location>
</feature>
<feature type="transmembrane region" description="Helical" evidence="6">
    <location>
        <begin position="41"/>
        <end position="60"/>
    </location>
</feature>
<comment type="subcellular location">
    <subcellularLocation>
        <location evidence="1">Membrane</location>
        <topology evidence="1">Multi-pass membrane protein</topology>
    </subcellularLocation>
</comment>
<reference evidence="8" key="1">
    <citation type="submission" date="2022-03" db="EMBL/GenBank/DDBJ databases">
        <authorList>
            <person name="Woo C.Y."/>
        </authorList>
    </citation>
    <scope>NUCLEOTIDE SEQUENCE</scope>
    <source>
        <strain evidence="8">CYS-02</strain>
    </source>
</reference>
<evidence type="ECO:0000256" key="2">
    <source>
        <dbReference type="ARBA" id="ARBA00007362"/>
    </source>
</evidence>
<feature type="transmembrane region" description="Helical" evidence="6">
    <location>
        <begin position="194"/>
        <end position="218"/>
    </location>
</feature>
<dbReference type="GO" id="GO:0016020">
    <property type="term" value="C:membrane"/>
    <property type="evidence" value="ECO:0007669"/>
    <property type="project" value="UniProtKB-SubCell"/>
</dbReference>
<dbReference type="Proteomes" id="UP001139447">
    <property type="component" value="Unassembled WGS sequence"/>
</dbReference>
<accession>A0A9X2AQD2</accession>
<feature type="transmembrane region" description="Helical" evidence="6">
    <location>
        <begin position="262"/>
        <end position="280"/>
    </location>
</feature>